<feature type="compositionally biased region" description="Basic residues" evidence="1">
    <location>
        <begin position="1036"/>
        <end position="1045"/>
    </location>
</feature>
<dbReference type="OrthoDB" id="2797568at2759"/>
<dbReference type="Gene3D" id="1.10.510.10">
    <property type="entry name" value="Transferase(Phosphotransferase) domain 1"/>
    <property type="match status" value="1"/>
</dbReference>
<evidence type="ECO:0000313" key="3">
    <source>
        <dbReference type="EMBL" id="EPT00551.1"/>
    </source>
</evidence>
<dbReference type="EMBL" id="KE504148">
    <property type="protein sequence ID" value="EPT00551.1"/>
    <property type="molecule type" value="Genomic_DNA"/>
</dbReference>
<feature type="compositionally biased region" description="Basic and acidic residues" evidence="1">
    <location>
        <begin position="37"/>
        <end position="48"/>
    </location>
</feature>
<feature type="compositionally biased region" description="Low complexity" evidence="1">
    <location>
        <begin position="909"/>
        <end position="932"/>
    </location>
</feature>
<sequence length="1045" mass="116469">MARRSKAHALRSRRRRLPTSYHDCSQTASHSLDPDEMSDKVSPRKEVVQKPSNLADVRQRSEKSVVAWTTQIFKRIVEPTDDIDKFLHEFAPSTSRPRTKCPVDRFPGDVPAESGQEPSMYAPLIAGLKELVENFPVRKRPSFTNHANKVMKFPFAHMCDDETYETKPDIVASIPQLLHLAPRERWRNVAFIFEVKAVAGDDPMRQHTLTHEKTLIQLANSARNIMLAQGCLYAFTIGIYGHKARIFRFDHAGAVCSPLFDYILRPNILYNFMWRFLHPIDKACRFLGDDPTSVLGTTADRALVRAFALKHDPLYKHTAEIQKAVRRITLIDDENKKRQYLAYKLIFVNPGLFSRATTIWEAVELDETGKKTVGGPVVIKDAWRQFIRPSELRNYEDMHEAVAENVALSLTHIADFAHGDDLGLRETKKLFRDGHAVSILDGKPFAGSVDDLDEDEINKFRFPAASVFGHRTVSASCRTTAGPEYDRGHVRLVLKSVGKPITDFDSTYEMVTALRDAIMGHEEAYKAGMIHRDVSRGNVMIVKKPDGSTGGFLHDFDYASSWMRFLKAADLSPDLADWVQYAEDEYQKLIQERAKAQAMLLVPDSDSYNIGNESRPKGADDKRQKNAKVAVDTPKTPPPRGPILESKDERVAKMAGEQKQRTGTLHFMAVEIHVNDSTVTHEARHDLESFFWLLVWIVLRHTAYECIVHRYKPEEATWYALFDGARMFDCESNKRAWLAETIPIIKVTGNAPLTMLLEKFRVLCKKNYGRDDLEKPWMTHADVLRLFNEALAKPEWPQEKDPAKPWILPATQPDSILGKAGSGKPRSTGTLTYTSASQEASHRPSADAAVPRDAVEDETGSESDVEEQDVPAEGGGASAKGKGKAPARKLAPQGTTGPRGARQTSITMSHASGSHESPPSSNPSSVSNGSEPAQMHPSGYDLRLRKKSTEELRGSARSKVRSMGPPPVPRNRSGTSQSQSSSRPAVAGPSLHGARVAKRSRTPEDEEEEGGAGTSHSPKRPRTLSQHGPENAPGSRKAKGKKRAS</sequence>
<dbReference type="InterPro" id="IPR040976">
    <property type="entry name" value="Pkinase_fungal"/>
</dbReference>
<feature type="compositionally biased region" description="Basic and acidic residues" evidence="1">
    <location>
        <begin position="614"/>
        <end position="624"/>
    </location>
</feature>
<feature type="compositionally biased region" description="Acidic residues" evidence="1">
    <location>
        <begin position="855"/>
        <end position="870"/>
    </location>
</feature>
<proteinExistence type="predicted"/>
<feature type="region of interest" description="Disordered" evidence="1">
    <location>
        <begin position="795"/>
        <end position="1045"/>
    </location>
</feature>
<feature type="compositionally biased region" description="Basic residues" evidence="1">
    <location>
        <begin position="1"/>
        <end position="17"/>
    </location>
</feature>
<accession>S8FGK7</accession>
<feature type="domain" description="Fungal-type protein kinase" evidence="2">
    <location>
        <begin position="184"/>
        <end position="564"/>
    </location>
</feature>
<dbReference type="Proteomes" id="UP000015241">
    <property type="component" value="Unassembled WGS sequence"/>
</dbReference>
<dbReference type="AlphaFoldDB" id="S8FGK7"/>
<feature type="domain" description="Fungal-type protein kinase" evidence="2">
    <location>
        <begin position="655"/>
        <end position="698"/>
    </location>
</feature>
<evidence type="ECO:0000256" key="1">
    <source>
        <dbReference type="SAM" id="MobiDB-lite"/>
    </source>
</evidence>
<dbReference type="Pfam" id="PF17667">
    <property type="entry name" value="Pkinase_fungal"/>
    <property type="match status" value="2"/>
</dbReference>
<dbReference type="InterPro" id="IPR011009">
    <property type="entry name" value="Kinase-like_dom_sf"/>
</dbReference>
<feature type="compositionally biased region" description="Polar residues" evidence="1">
    <location>
        <begin position="825"/>
        <end position="839"/>
    </location>
</feature>
<organism evidence="3 4">
    <name type="scientific">Fomitopsis schrenkii</name>
    <name type="common">Brown rot fungus</name>
    <dbReference type="NCBI Taxonomy" id="2126942"/>
    <lineage>
        <taxon>Eukaryota</taxon>
        <taxon>Fungi</taxon>
        <taxon>Dikarya</taxon>
        <taxon>Basidiomycota</taxon>
        <taxon>Agaricomycotina</taxon>
        <taxon>Agaricomycetes</taxon>
        <taxon>Polyporales</taxon>
        <taxon>Fomitopsis</taxon>
    </lineage>
</organism>
<dbReference type="HOGENOM" id="CLU_010865_0_0_1"/>
<feature type="region of interest" description="Disordered" evidence="1">
    <location>
        <begin position="1"/>
        <end position="55"/>
    </location>
</feature>
<keyword evidence="4" id="KW-1185">Reference proteome</keyword>
<dbReference type="SUPFAM" id="SSF56112">
    <property type="entry name" value="Protein kinase-like (PK-like)"/>
    <property type="match status" value="1"/>
</dbReference>
<dbReference type="PANTHER" id="PTHR38248">
    <property type="entry name" value="FUNK1 6"/>
    <property type="match status" value="1"/>
</dbReference>
<name>S8FGK7_FOMSC</name>
<dbReference type="STRING" id="743788.S8FGK7"/>
<evidence type="ECO:0000259" key="2">
    <source>
        <dbReference type="Pfam" id="PF17667"/>
    </source>
</evidence>
<reference evidence="3 4" key="1">
    <citation type="journal article" date="2012" name="Science">
        <title>The Paleozoic origin of enzymatic lignin decomposition reconstructed from 31 fungal genomes.</title>
        <authorList>
            <person name="Floudas D."/>
            <person name="Binder M."/>
            <person name="Riley R."/>
            <person name="Barry K."/>
            <person name="Blanchette R.A."/>
            <person name="Henrissat B."/>
            <person name="Martinez A.T."/>
            <person name="Otillar R."/>
            <person name="Spatafora J.W."/>
            <person name="Yadav J.S."/>
            <person name="Aerts A."/>
            <person name="Benoit I."/>
            <person name="Boyd A."/>
            <person name="Carlson A."/>
            <person name="Copeland A."/>
            <person name="Coutinho P.M."/>
            <person name="de Vries R.P."/>
            <person name="Ferreira P."/>
            <person name="Findley K."/>
            <person name="Foster B."/>
            <person name="Gaskell J."/>
            <person name="Glotzer D."/>
            <person name="Gorecki P."/>
            <person name="Heitman J."/>
            <person name="Hesse C."/>
            <person name="Hori C."/>
            <person name="Igarashi K."/>
            <person name="Jurgens J.A."/>
            <person name="Kallen N."/>
            <person name="Kersten P."/>
            <person name="Kohler A."/>
            <person name="Kuees U."/>
            <person name="Kumar T.K.A."/>
            <person name="Kuo A."/>
            <person name="LaButti K."/>
            <person name="Larrondo L.F."/>
            <person name="Lindquist E."/>
            <person name="Ling A."/>
            <person name="Lombard V."/>
            <person name="Lucas S."/>
            <person name="Lundell T."/>
            <person name="Martin R."/>
            <person name="McLaughlin D.J."/>
            <person name="Morgenstern I."/>
            <person name="Morin E."/>
            <person name="Murat C."/>
            <person name="Nagy L.G."/>
            <person name="Nolan M."/>
            <person name="Ohm R.A."/>
            <person name="Patyshakuliyeva A."/>
            <person name="Rokas A."/>
            <person name="Ruiz-Duenas F.J."/>
            <person name="Sabat G."/>
            <person name="Salamov A."/>
            <person name="Samejima M."/>
            <person name="Schmutz J."/>
            <person name="Slot J.C."/>
            <person name="St John F."/>
            <person name="Stenlid J."/>
            <person name="Sun H."/>
            <person name="Sun S."/>
            <person name="Syed K."/>
            <person name="Tsang A."/>
            <person name="Wiebenga A."/>
            <person name="Young D."/>
            <person name="Pisabarro A."/>
            <person name="Eastwood D.C."/>
            <person name="Martin F."/>
            <person name="Cullen D."/>
            <person name="Grigoriev I.V."/>
            <person name="Hibbett D.S."/>
        </authorList>
    </citation>
    <scope>NUCLEOTIDE SEQUENCE</scope>
    <source>
        <strain evidence="4">FP-58527</strain>
    </source>
</reference>
<feature type="region of interest" description="Disordered" evidence="1">
    <location>
        <begin position="607"/>
        <end position="642"/>
    </location>
</feature>
<evidence type="ECO:0000313" key="4">
    <source>
        <dbReference type="Proteomes" id="UP000015241"/>
    </source>
</evidence>
<gene>
    <name evidence="3" type="ORF">FOMPIDRAFT_1049588</name>
</gene>
<protein>
    <recommendedName>
        <fullName evidence="2">Fungal-type protein kinase domain-containing protein</fullName>
    </recommendedName>
</protein>
<dbReference type="PANTHER" id="PTHR38248:SF2">
    <property type="entry name" value="FUNK1 11"/>
    <property type="match status" value="1"/>
</dbReference>
<dbReference type="eggNOG" id="ENOG502SXF9">
    <property type="taxonomic scope" value="Eukaryota"/>
</dbReference>
<dbReference type="InParanoid" id="S8FGK7"/>